<evidence type="ECO:0000259" key="2">
    <source>
        <dbReference type="SMART" id="SM01324"/>
    </source>
</evidence>
<gene>
    <name evidence="3" type="ORF">STA1M1_27090</name>
</gene>
<feature type="chain" id="PRO_5046537258" description="YARHG domain-containing protein" evidence="1">
    <location>
        <begin position="20"/>
        <end position="193"/>
    </location>
</feature>
<keyword evidence="1" id="KW-0732">Signal</keyword>
<dbReference type="Proteomes" id="UP001144205">
    <property type="component" value="Unassembled WGS sequence"/>
</dbReference>
<name>A0ABQ5LWS0_9RHOB</name>
<dbReference type="Pfam" id="PF13308">
    <property type="entry name" value="YARHG"/>
    <property type="match status" value="1"/>
</dbReference>
<organism evidence="3 4">
    <name type="scientific">Sinisalibacter aestuarii</name>
    <dbReference type="NCBI Taxonomy" id="2949426"/>
    <lineage>
        <taxon>Bacteria</taxon>
        <taxon>Pseudomonadati</taxon>
        <taxon>Pseudomonadota</taxon>
        <taxon>Alphaproteobacteria</taxon>
        <taxon>Rhodobacterales</taxon>
        <taxon>Roseobacteraceae</taxon>
        <taxon>Sinisalibacter</taxon>
    </lineage>
</organism>
<evidence type="ECO:0000313" key="3">
    <source>
        <dbReference type="EMBL" id="GKY88840.1"/>
    </source>
</evidence>
<keyword evidence="4" id="KW-1185">Reference proteome</keyword>
<feature type="signal peptide" evidence="1">
    <location>
        <begin position="1"/>
        <end position="19"/>
    </location>
</feature>
<dbReference type="EMBL" id="BROH01000008">
    <property type="protein sequence ID" value="GKY88840.1"/>
    <property type="molecule type" value="Genomic_DNA"/>
</dbReference>
<dbReference type="InterPro" id="IPR025582">
    <property type="entry name" value="YARHG_dom"/>
</dbReference>
<comment type="caution">
    <text evidence="3">The sequence shown here is derived from an EMBL/GenBank/DDBJ whole genome shotgun (WGS) entry which is preliminary data.</text>
</comment>
<evidence type="ECO:0000313" key="4">
    <source>
        <dbReference type="Proteomes" id="UP001144205"/>
    </source>
</evidence>
<dbReference type="Pfam" id="PF14627">
    <property type="entry name" value="DUF4453"/>
    <property type="match status" value="1"/>
</dbReference>
<dbReference type="SMART" id="SM01324">
    <property type="entry name" value="YARHG"/>
    <property type="match status" value="1"/>
</dbReference>
<dbReference type="InterPro" id="IPR027920">
    <property type="entry name" value="DUF4453"/>
</dbReference>
<proteinExistence type="predicted"/>
<sequence>MNRLFAALALALAASPASAQIVDEYCNDYWLVRNQAFNMAGYCFGSALGQALFDNSDCIGQDVALSPRNQTLVARIRDIEGRGGCHVDTSRTSLPIPLTGLRLQLTDLAARDEHSGAGCFGWTGAGFTLWSGFRADRAPLGAVQPGDDLIFLYDTRDAQRDWYYVEVERGGVPVGLGWSDTPMNWDLCTEAAG</sequence>
<feature type="domain" description="YARHG" evidence="2">
    <location>
        <begin position="6"/>
        <end position="81"/>
    </location>
</feature>
<accession>A0ABQ5LWS0</accession>
<dbReference type="RefSeq" id="WP_281842882.1">
    <property type="nucleotide sequence ID" value="NZ_BROH01000008.1"/>
</dbReference>
<protein>
    <recommendedName>
        <fullName evidence="2">YARHG domain-containing protein</fullName>
    </recommendedName>
</protein>
<reference evidence="3" key="1">
    <citation type="journal article" date="2023" name="Int. J. Syst. Evol. Microbiol.">
        <title>Sinisalibacter aestuarii sp. nov., isolated from estuarine sediment of the Arakawa River.</title>
        <authorList>
            <person name="Arafat S.T."/>
            <person name="Hirano S."/>
            <person name="Sato A."/>
            <person name="Takeuchi K."/>
            <person name="Yasuda T."/>
            <person name="Terahara T."/>
            <person name="Hamada M."/>
            <person name="Kobayashi T."/>
        </authorList>
    </citation>
    <scope>NUCLEOTIDE SEQUENCE</scope>
    <source>
        <strain evidence="3">B-399</strain>
    </source>
</reference>
<evidence type="ECO:0000256" key="1">
    <source>
        <dbReference type="SAM" id="SignalP"/>
    </source>
</evidence>